<evidence type="ECO:0000256" key="1">
    <source>
        <dbReference type="SAM" id="MobiDB-lite"/>
    </source>
</evidence>
<evidence type="ECO:0000256" key="2">
    <source>
        <dbReference type="SAM" id="SignalP"/>
    </source>
</evidence>
<accession>A0ABV1HPT6</accession>
<protein>
    <submittedName>
        <fullName evidence="3">Uncharacterized protein</fullName>
    </submittedName>
</protein>
<organism evidence="3 4">
    <name type="scientific">Ventrimonas faecis</name>
    <dbReference type="NCBI Taxonomy" id="3133170"/>
    <lineage>
        <taxon>Bacteria</taxon>
        <taxon>Bacillati</taxon>
        <taxon>Bacillota</taxon>
        <taxon>Clostridia</taxon>
        <taxon>Lachnospirales</taxon>
        <taxon>Lachnospiraceae</taxon>
        <taxon>Ventrimonas</taxon>
    </lineage>
</organism>
<gene>
    <name evidence="3" type="ORF">WMO41_11810</name>
</gene>
<sequence length="331" mass="35936">MRKKALGIAAVAAAMTLSTGITAFAAGWVTESTPYGDKQKYVYDNGNWPSGNWFTDPDTQLVYHLDPDGYRMTDTTVDGYWLNSEGVRQEKSQEDIDRENREAAKKASKPNPGKTVAAAKVAASEAKDKNAAVSTTRRSYISELKVIINKITKTLAAARTDNSVQILTTEDNLEVSRTFHDSNSGDFYKFSMWNSAKDKANAVDLVYVYDAAPEADRNLYNTAYEQSVVAALGDTEGKAVTDYVQGQREQGVTNLTREGKTDSGNSYSLTYKNNKIQISVTCSEVTEDDQTEEASTETAAKEEAAPVVTSKTITVGAAATTAEENTEAAAE</sequence>
<feature type="compositionally biased region" description="Basic and acidic residues" evidence="1">
    <location>
        <begin position="87"/>
        <end position="105"/>
    </location>
</feature>
<evidence type="ECO:0000313" key="4">
    <source>
        <dbReference type="Proteomes" id="UP001437460"/>
    </source>
</evidence>
<keyword evidence="2" id="KW-0732">Signal</keyword>
<comment type="caution">
    <text evidence="3">The sequence shown here is derived from an EMBL/GenBank/DDBJ whole genome shotgun (WGS) entry which is preliminary data.</text>
</comment>
<proteinExistence type="predicted"/>
<dbReference type="SUPFAM" id="SSF69360">
    <property type="entry name" value="Cell wall binding repeat"/>
    <property type="match status" value="1"/>
</dbReference>
<feature type="region of interest" description="Disordered" evidence="1">
    <location>
        <begin position="87"/>
        <end position="115"/>
    </location>
</feature>
<feature type="region of interest" description="Disordered" evidence="1">
    <location>
        <begin position="287"/>
        <end position="306"/>
    </location>
</feature>
<reference evidence="3 4" key="1">
    <citation type="submission" date="2024-03" db="EMBL/GenBank/DDBJ databases">
        <title>Human intestinal bacterial collection.</title>
        <authorList>
            <person name="Pauvert C."/>
            <person name="Hitch T.C.A."/>
            <person name="Clavel T."/>
        </authorList>
    </citation>
    <scope>NUCLEOTIDE SEQUENCE [LARGE SCALE GENOMIC DNA]</scope>
    <source>
        <strain evidence="3 4">CLA-AP-H27</strain>
    </source>
</reference>
<name>A0ABV1HPT6_9FIRM</name>
<dbReference type="EMBL" id="JBBMFJ010000026">
    <property type="protein sequence ID" value="MEQ2563837.1"/>
    <property type="molecule type" value="Genomic_DNA"/>
</dbReference>
<dbReference type="RefSeq" id="WP_349229915.1">
    <property type="nucleotide sequence ID" value="NZ_JBBMFJ010000026.1"/>
</dbReference>
<keyword evidence="4" id="KW-1185">Reference proteome</keyword>
<evidence type="ECO:0000313" key="3">
    <source>
        <dbReference type="EMBL" id="MEQ2563837.1"/>
    </source>
</evidence>
<feature type="signal peptide" evidence="2">
    <location>
        <begin position="1"/>
        <end position="25"/>
    </location>
</feature>
<feature type="chain" id="PRO_5045493172" evidence="2">
    <location>
        <begin position="26"/>
        <end position="331"/>
    </location>
</feature>
<dbReference type="Proteomes" id="UP001437460">
    <property type="component" value="Unassembled WGS sequence"/>
</dbReference>